<reference evidence="1 2" key="1">
    <citation type="submission" date="2018-06" db="EMBL/GenBank/DDBJ databases">
        <title>Mucibacter soli gen. nov., sp. nov., a new member of the family Chitinophagaceae producing mucin.</title>
        <authorList>
            <person name="Kim M.-K."/>
            <person name="Park S."/>
            <person name="Kim T.-S."/>
            <person name="Joung Y."/>
            <person name="Han J.-H."/>
            <person name="Kim S.B."/>
        </authorList>
    </citation>
    <scope>NUCLEOTIDE SEQUENCE [LARGE SCALE GENOMIC DNA]</scope>
    <source>
        <strain evidence="1 2">R1-15</strain>
    </source>
</reference>
<accession>A0A2W2AH82</accession>
<name>A0A2W2AH82_9BACT</name>
<evidence type="ECO:0000313" key="1">
    <source>
        <dbReference type="EMBL" id="PZF71580.1"/>
    </source>
</evidence>
<protein>
    <submittedName>
        <fullName evidence="1">Uncharacterized protein</fullName>
    </submittedName>
</protein>
<keyword evidence="2" id="KW-1185">Reference proteome</keyword>
<organism evidence="1 2">
    <name type="scientific">Taibaiella soli</name>
    <dbReference type="NCBI Taxonomy" id="1649169"/>
    <lineage>
        <taxon>Bacteria</taxon>
        <taxon>Pseudomonadati</taxon>
        <taxon>Bacteroidota</taxon>
        <taxon>Chitinophagia</taxon>
        <taxon>Chitinophagales</taxon>
        <taxon>Chitinophagaceae</taxon>
        <taxon>Taibaiella</taxon>
    </lineage>
</organism>
<gene>
    <name evidence="1" type="ORF">DN068_16020</name>
</gene>
<evidence type="ECO:0000313" key="2">
    <source>
        <dbReference type="Proteomes" id="UP000248745"/>
    </source>
</evidence>
<dbReference type="EMBL" id="QKTW01000022">
    <property type="protein sequence ID" value="PZF71580.1"/>
    <property type="molecule type" value="Genomic_DNA"/>
</dbReference>
<sequence length="287" mass="31833">MKVGGGFAKSGDLSPKNIKIFSEHLQPLNNLIYINNRFSMTDFITFKGLKHYPVGNAHLQPGTDGLTISNLSTPLDGITIETKRATFFDLQFNPVFIENDTDFGVTFNLTDNSNSFRAMAQWAIAQHLETSVAYLFLNSKLEGEQIMVTGFNAGNNIFQRVFEQTGIPGYNWMIVGVFDLAYNKAELTGIDCRMAMIRDKAGKVIEVTIVKSFRCKGIMTPTSGKSLLRYSNKIRQTQSFAIDSLQIASSLYYPGGLPEEKEGYISQAVITGQGMPALVLTEEYSGR</sequence>
<comment type="caution">
    <text evidence="1">The sequence shown here is derived from an EMBL/GenBank/DDBJ whole genome shotgun (WGS) entry which is preliminary data.</text>
</comment>
<dbReference type="AlphaFoldDB" id="A0A2W2AH82"/>
<dbReference type="Proteomes" id="UP000248745">
    <property type="component" value="Unassembled WGS sequence"/>
</dbReference>
<proteinExistence type="predicted"/>